<evidence type="ECO:0008006" key="4">
    <source>
        <dbReference type="Google" id="ProtNLM"/>
    </source>
</evidence>
<feature type="transmembrane region" description="Helical" evidence="1">
    <location>
        <begin position="83"/>
        <end position="100"/>
    </location>
</feature>
<keyword evidence="1" id="KW-0472">Membrane</keyword>
<proteinExistence type="predicted"/>
<evidence type="ECO:0000256" key="1">
    <source>
        <dbReference type="SAM" id="Phobius"/>
    </source>
</evidence>
<dbReference type="Pfam" id="PF21983">
    <property type="entry name" value="NikA-like"/>
    <property type="match status" value="1"/>
</dbReference>
<dbReference type="Proteomes" id="UP000837932">
    <property type="component" value="Unassembled WGS sequence"/>
</dbReference>
<keyword evidence="1" id="KW-0812">Transmembrane</keyword>
<reference evidence="2" key="1">
    <citation type="submission" date="2021-12" db="EMBL/GenBank/DDBJ databases">
        <authorList>
            <person name="Rodrigo-Torres L."/>
            <person name="Arahal R. D."/>
            <person name="Lucena T."/>
        </authorList>
    </citation>
    <scope>NUCLEOTIDE SEQUENCE</scope>
    <source>
        <strain evidence="2">CECT 8858</strain>
    </source>
</reference>
<dbReference type="EMBL" id="CAKLPY010000002">
    <property type="protein sequence ID" value="CAH0996196.1"/>
    <property type="molecule type" value="Genomic_DNA"/>
</dbReference>
<name>A0ABN8EU81_9BACT</name>
<keyword evidence="3" id="KW-1185">Reference proteome</keyword>
<keyword evidence="1" id="KW-1133">Transmembrane helix</keyword>
<accession>A0ABN8EU81</accession>
<protein>
    <recommendedName>
        <fullName evidence="4">DUF1778 domain-containing protein</fullName>
    </recommendedName>
</protein>
<sequence length="103" mass="11669">MAKVDNTNNEEPNQSELIQFRCTSELKAKLQKLAEKEGMNVNKFVRKLATKKVTASERPVTPTNPVTAIQSPNEWDKKAIQEMLMVLATIFGIVMLFRVFSRG</sequence>
<comment type="caution">
    <text evidence="2">The sequence shown here is derived from an EMBL/GenBank/DDBJ whole genome shotgun (WGS) entry which is preliminary data.</text>
</comment>
<organism evidence="2 3">
    <name type="scientific">Emticicia aquatica</name>
    <dbReference type="NCBI Taxonomy" id="1681835"/>
    <lineage>
        <taxon>Bacteria</taxon>
        <taxon>Pseudomonadati</taxon>
        <taxon>Bacteroidota</taxon>
        <taxon>Cytophagia</taxon>
        <taxon>Cytophagales</taxon>
        <taxon>Leadbetterellaceae</taxon>
        <taxon>Emticicia</taxon>
    </lineage>
</organism>
<evidence type="ECO:0000313" key="2">
    <source>
        <dbReference type="EMBL" id="CAH0996196.1"/>
    </source>
</evidence>
<gene>
    <name evidence="2" type="ORF">EMA8858_02326</name>
</gene>
<dbReference type="InterPro" id="IPR053842">
    <property type="entry name" value="NikA-like"/>
</dbReference>
<dbReference type="RefSeq" id="WP_238806762.1">
    <property type="nucleotide sequence ID" value="NZ_CAKLPY010000002.1"/>
</dbReference>
<evidence type="ECO:0000313" key="3">
    <source>
        <dbReference type="Proteomes" id="UP000837932"/>
    </source>
</evidence>